<evidence type="ECO:0000256" key="1">
    <source>
        <dbReference type="SAM" id="Phobius"/>
    </source>
</evidence>
<gene>
    <name evidence="2" type="ORF">CEJ86_26685</name>
</gene>
<keyword evidence="1" id="KW-0812">Transmembrane</keyword>
<evidence type="ECO:0000313" key="2">
    <source>
        <dbReference type="EMBL" id="PJR12011.1"/>
    </source>
</evidence>
<evidence type="ECO:0000313" key="3">
    <source>
        <dbReference type="Proteomes" id="UP000231987"/>
    </source>
</evidence>
<name>A0A2J0YW46_RHIML</name>
<dbReference type="AlphaFoldDB" id="A0A2J0YW46"/>
<proteinExistence type="predicted"/>
<protein>
    <submittedName>
        <fullName evidence="2">Uncharacterized protein</fullName>
    </submittedName>
</protein>
<comment type="caution">
    <text evidence="2">The sequence shown here is derived from an EMBL/GenBank/DDBJ whole genome shotgun (WGS) entry which is preliminary data.</text>
</comment>
<keyword evidence="1" id="KW-1133">Transmembrane helix</keyword>
<dbReference type="RefSeq" id="WP_100674130.1">
    <property type="nucleotide sequence ID" value="NZ_NJGD01000017.1"/>
</dbReference>
<accession>A0A2J0YW46</accession>
<organism evidence="2 3">
    <name type="scientific">Rhizobium meliloti</name>
    <name type="common">Ensifer meliloti</name>
    <name type="synonym">Sinorhizobium meliloti</name>
    <dbReference type="NCBI Taxonomy" id="382"/>
    <lineage>
        <taxon>Bacteria</taxon>
        <taxon>Pseudomonadati</taxon>
        <taxon>Pseudomonadota</taxon>
        <taxon>Alphaproteobacteria</taxon>
        <taxon>Hyphomicrobiales</taxon>
        <taxon>Rhizobiaceae</taxon>
        <taxon>Sinorhizobium/Ensifer group</taxon>
        <taxon>Sinorhizobium</taxon>
    </lineage>
</organism>
<keyword evidence="1" id="KW-0472">Membrane</keyword>
<dbReference type="EMBL" id="NJGD01000017">
    <property type="protein sequence ID" value="PJR12011.1"/>
    <property type="molecule type" value="Genomic_DNA"/>
</dbReference>
<feature type="transmembrane region" description="Helical" evidence="1">
    <location>
        <begin position="18"/>
        <end position="40"/>
    </location>
</feature>
<sequence length="137" mass="14609">MAETNDSGWAAYRPSKSVWFWSVVGSSILTMVVGFTWGGWTTAGRAGTMADLAVRQARAELISNVCVHNFVSAPDAAQNLVELKSKSSWEQDNFIEEGGWAVVAGLSKPVPDAADTCADALVSLEELPSLSEVEKSS</sequence>
<dbReference type="Proteomes" id="UP000231987">
    <property type="component" value="Unassembled WGS sequence"/>
</dbReference>
<reference evidence="2 3" key="1">
    <citation type="submission" date="2017-06" db="EMBL/GenBank/DDBJ databases">
        <title>Ensifer strains isolated from leguminous trees and herbs display diverse denitrification phenotypes with some acting as strong N2O sinks.</title>
        <authorList>
            <person name="Woliy K."/>
            <person name="Mania D."/>
            <person name="Bakken L.R."/>
            <person name="Frostegard A."/>
        </authorList>
    </citation>
    <scope>NUCLEOTIDE SEQUENCE [LARGE SCALE GENOMIC DNA]</scope>
    <source>
        <strain evidence="2 3">AC50a</strain>
    </source>
</reference>